<protein>
    <submittedName>
        <fullName evidence="1">Uncharacterized protein</fullName>
    </submittedName>
</protein>
<dbReference type="AlphaFoldDB" id="A0A0F8XVK7"/>
<comment type="caution">
    <text evidence="1">The sequence shown here is derived from an EMBL/GenBank/DDBJ whole genome shotgun (WGS) entry which is preliminary data.</text>
</comment>
<reference evidence="1" key="1">
    <citation type="journal article" date="2015" name="Nature">
        <title>Complex archaea that bridge the gap between prokaryotes and eukaryotes.</title>
        <authorList>
            <person name="Spang A."/>
            <person name="Saw J.H."/>
            <person name="Jorgensen S.L."/>
            <person name="Zaremba-Niedzwiedzka K."/>
            <person name="Martijn J."/>
            <person name="Lind A.E."/>
            <person name="van Eijk R."/>
            <person name="Schleper C."/>
            <person name="Guy L."/>
            <person name="Ettema T.J."/>
        </authorList>
    </citation>
    <scope>NUCLEOTIDE SEQUENCE</scope>
</reference>
<name>A0A0F8XVK7_9ZZZZ</name>
<gene>
    <name evidence="1" type="ORF">LCGC14_3119940</name>
</gene>
<dbReference type="EMBL" id="LAZR01070492">
    <property type="protein sequence ID" value="KKK40236.1"/>
    <property type="molecule type" value="Genomic_DNA"/>
</dbReference>
<proteinExistence type="predicted"/>
<accession>A0A0F8XVK7</accession>
<organism evidence="1">
    <name type="scientific">marine sediment metagenome</name>
    <dbReference type="NCBI Taxonomy" id="412755"/>
    <lineage>
        <taxon>unclassified sequences</taxon>
        <taxon>metagenomes</taxon>
        <taxon>ecological metagenomes</taxon>
    </lineage>
</organism>
<sequence length="224" mass="25010">EIKVNDAITQLPFDKTHLDTTPPGFNNVGGKGTHIGDQVDRSVVRVNIVGATDWTDGSGIKDLNSQIIIIKEQEVTPICPTCLVDSVWSNCEEGKQIKIIYICSSSTNYQCVQTTETLDCQVEPIADSDGDIVTCEVGWMCKDENNLAYQSSDCTLSSVQECSEGCDNKGCKFKPEIKEQFEDNLTIEILPPEEKPKSFFAKIIDFIKGVIDALIFWDWGFRRR</sequence>
<evidence type="ECO:0000313" key="1">
    <source>
        <dbReference type="EMBL" id="KKK40236.1"/>
    </source>
</evidence>
<feature type="non-terminal residue" evidence="1">
    <location>
        <position position="1"/>
    </location>
</feature>